<evidence type="ECO:0000259" key="15">
    <source>
        <dbReference type="PROSITE" id="PS51163"/>
    </source>
</evidence>
<dbReference type="InterPro" id="IPR005145">
    <property type="entry name" value="Sua5_C"/>
</dbReference>
<keyword evidence="5 13" id="KW-0963">Cytoplasm</keyword>
<dbReference type="GO" id="GO:0003725">
    <property type="term" value="F:double-stranded RNA binding"/>
    <property type="evidence" value="ECO:0007669"/>
    <property type="project" value="UniProtKB-UniRule"/>
</dbReference>
<dbReference type="EC" id="2.7.7.87" evidence="3 13"/>
<evidence type="ECO:0000256" key="6">
    <source>
        <dbReference type="ARBA" id="ARBA00022679"/>
    </source>
</evidence>
<evidence type="ECO:0000256" key="9">
    <source>
        <dbReference type="ARBA" id="ARBA00022741"/>
    </source>
</evidence>
<dbReference type="EMBL" id="BBWV01000002">
    <property type="protein sequence ID" value="GAO43467.1"/>
    <property type="molecule type" value="Genomic_DNA"/>
</dbReference>
<proteinExistence type="inferred from homology"/>
<evidence type="ECO:0000256" key="7">
    <source>
        <dbReference type="ARBA" id="ARBA00022694"/>
    </source>
</evidence>
<feature type="binding site" evidence="14">
    <location>
        <position position="47"/>
    </location>
    <ligand>
        <name>ATP</name>
        <dbReference type="ChEBI" id="CHEBI:30616"/>
    </ligand>
</feature>
<sequence>MGTDIEKAAALLREGALVAIPTETVYGLAANALNEAAVVKIYQAKQRPQFNPLILHVADAAQLDALNLSLPAAATRLYEQFSPGPLTYVIPSSSKIPGIITAGTPAVAVRIPQHPLTLRLLKTLDFPLAAPSANPSGRVSPTTAAHVAEQLGDKVAYILDGGPCRIGVESTIISFLEDQPRLLRYGGVAVEAIEKLIGPVARPEKGYVDNPVAPGQLARHYATRHPLQLGNAATLIREALRSDPIPRIASISLNSIFPELPDAYQFRLSASGSLEEAASRLFAAMRLADDMDIDLIIADRFPEEGLGLAINDRLQRAANS</sequence>
<dbReference type="GO" id="GO:0000049">
    <property type="term" value="F:tRNA binding"/>
    <property type="evidence" value="ECO:0007669"/>
    <property type="project" value="TreeGrafter"/>
</dbReference>
<dbReference type="GO" id="GO:0005737">
    <property type="term" value="C:cytoplasm"/>
    <property type="evidence" value="ECO:0007669"/>
    <property type="project" value="UniProtKB-SubCell"/>
</dbReference>
<dbReference type="FunFam" id="3.90.870.10:FF:000009">
    <property type="entry name" value="Threonylcarbamoyl-AMP synthase, putative"/>
    <property type="match status" value="1"/>
</dbReference>
<dbReference type="NCBIfam" id="TIGR00057">
    <property type="entry name" value="L-threonylcarbamoyladenylate synthase"/>
    <property type="match status" value="1"/>
</dbReference>
<evidence type="ECO:0000256" key="14">
    <source>
        <dbReference type="PIRSR" id="PIRSR004930-1"/>
    </source>
</evidence>
<evidence type="ECO:0000256" key="13">
    <source>
        <dbReference type="PIRNR" id="PIRNR004930"/>
    </source>
</evidence>
<keyword evidence="9 13" id="KW-0547">Nucleotide-binding</keyword>
<dbReference type="Proteomes" id="UP000033121">
    <property type="component" value="Unassembled WGS sequence"/>
</dbReference>
<evidence type="ECO:0000256" key="8">
    <source>
        <dbReference type="ARBA" id="ARBA00022695"/>
    </source>
</evidence>
<comment type="similarity">
    <text evidence="2 13">Belongs to the SUA5 family.</text>
</comment>
<dbReference type="RefSeq" id="WP_046369338.1">
    <property type="nucleotide sequence ID" value="NZ_BBWV01000002.1"/>
</dbReference>
<dbReference type="GO" id="GO:0061710">
    <property type="term" value="F:L-threonylcarbamoyladenylate synthase"/>
    <property type="evidence" value="ECO:0007669"/>
    <property type="project" value="UniProtKB-EC"/>
</dbReference>
<feature type="binding site" evidence="14">
    <location>
        <position position="140"/>
    </location>
    <ligand>
        <name>ATP</name>
        <dbReference type="ChEBI" id="CHEBI:30616"/>
    </ligand>
</feature>
<accession>A0A0E9N0E8</accession>
<evidence type="ECO:0000313" key="16">
    <source>
        <dbReference type="EMBL" id="GAO43467.1"/>
    </source>
</evidence>
<feature type="binding site" evidence="14">
    <location>
        <position position="130"/>
    </location>
    <ligand>
        <name>L-threonine</name>
        <dbReference type="ChEBI" id="CHEBI:57926"/>
    </ligand>
</feature>
<dbReference type="PROSITE" id="PS51163">
    <property type="entry name" value="YRDC"/>
    <property type="match status" value="1"/>
</dbReference>
<feature type="binding site" evidence="14">
    <location>
        <position position="24"/>
    </location>
    <ligand>
        <name>L-threonine</name>
        <dbReference type="ChEBI" id="CHEBI:57926"/>
    </ligand>
</feature>
<feature type="domain" description="YrdC-like" evidence="15">
    <location>
        <begin position="2"/>
        <end position="188"/>
    </location>
</feature>
<dbReference type="PIRSF" id="PIRSF004930">
    <property type="entry name" value="Tln_factor_SUA5"/>
    <property type="match status" value="1"/>
</dbReference>
<dbReference type="Gene3D" id="3.90.870.10">
    <property type="entry name" value="DHBP synthase"/>
    <property type="match status" value="1"/>
</dbReference>
<dbReference type="AlphaFoldDB" id="A0A0E9N0E8"/>
<comment type="subcellular location">
    <subcellularLocation>
        <location evidence="1 13">Cytoplasm</location>
    </subcellularLocation>
</comment>
<feature type="binding site" evidence="14">
    <location>
        <position position="184"/>
    </location>
    <ligand>
        <name>ATP</name>
        <dbReference type="ChEBI" id="CHEBI:30616"/>
    </ligand>
</feature>
<dbReference type="InterPro" id="IPR010923">
    <property type="entry name" value="T(6)A37_SUA5"/>
</dbReference>
<keyword evidence="6 13" id="KW-0808">Transferase</keyword>
<dbReference type="GO" id="GO:0008033">
    <property type="term" value="P:tRNA processing"/>
    <property type="evidence" value="ECO:0007669"/>
    <property type="project" value="UniProtKB-KW"/>
</dbReference>
<dbReference type="PANTHER" id="PTHR17490">
    <property type="entry name" value="SUA5"/>
    <property type="match status" value="1"/>
</dbReference>
<dbReference type="SUPFAM" id="SSF55821">
    <property type="entry name" value="YrdC/RibB"/>
    <property type="match status" value="1"/>
</dbReference>
<gene>
    <name evidence="16" type="ORF">FPE01S_02_05720</name>
</gene>
<dbReference type="Pfam" id="PF03481">
    <property type="entry name" value="Sua5_C"/>
    <property type="match status" value="1"/>
</dbReference>
<dbReference type="GO" id="GO:0005524">
    <property type="term" value="F:ATP binding"/>
    <property type="evidence" value="ECO:0007669"/>
    <property type="project" value="UniProtKB-UniRule"/>
</dbReference>
<keyword evidence="10 13" id="KW-0067">ATP-binding</keyword>
<keyword evidence="7 13" id="KW-0819">tRNA processing</keyword>
<dbReference type="InterPro" id="IPR017945">
    <property type="entry name" value="DHBP_synth_RibB-like_a/b_dom"/>
</dbReference>
<feature type="binding site" evidence="14">
    <location>
        <position position="56"/>
    </location>
    <ligand>
        <name>L-threonine</name>
        <dbReference type="ChEBI" id="CHEBI:57926"/>
    </ligand>
</feature>
<dbReference type="InterPro" id="IPR050156">
    <property type="entry name" value="TC-AMP_synthase_SUA5"/>
</dbReference>
<dbReference type="InterPro" id="IPR006070">
    <property type="entry name" value="Sua5-like_dom"/>
</dbReference>
<reference evidence="16 17" key="1">
    <citation type="submission" date="2015-04" db="EMBL/GenBank/DDBJ databases">
        <title>Whole genome shotgun sequence of Flavihumibacter petaseus NBRC 106054.</title>
        <authorList>
            <person name="Miyazawa S."/>
            <person name="Hosoyama A."/>
            <person name="Hashimoto M."/>
            <person name="Noguchi M."/>
            <person name="Tsuchikane K."/>
            <person name="Ohji S."/>
            <person name="Yamazoe A."/>
            <person name="Ichikawa N."/>
            <person name="Kimura A."/>
            <person name="Fujita N."/>
        </authorList>
    </citation>
    <scope>NUCLEOTIDE SEQUENCE [LARGE SCALE GENOMIC DNA]</scope>
    <source>
        <strain evidence="16 17">NBRC 106054</strain>
    </source>
</reference>
<comment type="function">
    <text evidence="13">Required for the formation of a threonylcarbamoyl group on adenosine at position 37 (t(6)A37) in tRNAs that read codons beginning with adenine.</text>
</comment>
<feature type="binding site" evidence="14">
    <location>
        <position position="51"/>
    </location>
    <ligand>
        <name>ATP</name>
        <dbReference type="ChEBI" id="CHEBI:30616"/>
    </ligand>
</feature>
<comment type="caution">
    <text evidence="16">The sequence shown here is derived from an EMBL/GenBank/DDBJ whole genome shotgun (WGS) entry which is preliminary data.</text>
</comment>
<evidence type="ECO:0000313" key="17">
    <source>
        <dbReference type="Proteomes" id="UP000033121"/>
    </source>
</evidence>
<evidence type="ECO:0000256" key="3">
    <source>
        <dbReference type="ARBA" id="ARBA00012584"/>
    </source>
</evidence>
<evidence type="ECO:0000256" key="10">
    <source>
        <dbReference type="ARBA" id="ARBA00022840"/>
    </source>
</evidence>
<evidence type="ECO:0000256" key="2">
    <source>
        <dbReference type="ARBA" id="ARBA00007663"/>
    </source>
</evidence>
<dbReference type="Pfam" id="PF01300">
    <property type="entry name" value="Sua5_yciO_yrdC"/>
    <property type="match status" value="1"/>
</dbReference>
<dbReference type="GO" id="GO:0006450">
    <property type="term" value="P:regulation of translational fidelity"/>
    <property type="evidence" value="ECO:0007669"/>
    <property type="project" value="TreeGrafter"/>
</dbReference>
<keyword evidence="17" id="KW-1185">Reference proteome</keyword>
<keyword evidence="8 13" id="KW-0548">Nucleotidyltransferase</keyword>
<evidence type="ECO:0000256" key="5">
    <source>
        <dbReference type="ARBA" id="ARBA00022490"/>
    </source>
</evidence>
<feature type="binding site" evidence="14">
    <location>
        <position position="170"/>
    </location>
    <ligand>
        <name>L-threonine</name>
        <dbReference type="ChEBI" id="CHEBI:57926"/>
    </ligand>
</feature>
<dbReference type="InterPro" id="IPR038385">
    <property type="entry name" value="Sua5/YwlC_C"/>
</dbReference>
<feature type="binding site" evidence="14">
    <location>
        <position position="110"/>
    </location>
    <ligand>
        <name>L-threonine</name>
        <dbReference type="ChEBI" id="CHEBI:57926"/>
    </ligand>
</feature>
<dbReference type="PANTHER" id="PTHR17490:SF16">
    <property type="entry name" value="THREONYLCARBAMOYL-AMP SYNTHASE"/>
    <property type="match status" value="1"/>
</dbReference>
<protein>
    <recommendedName>
        <fullName evidence="4 13">Threonylcarbamoyl-AMP synthase</fullName>
        <shortName evidence="13">TC-AMP synthase</shortName>
        <ecNumber evidence="3 13">2.7.7.87</ecNumber>
    </recommendedName>
    <alternativeName>
        <fullName evidence="11 13">L-threonylcarbamoyladenylate synthase</fullName>
    </alternativeName>
</protein>
<evidence type="ECO:0000256" key="11">
    <source>
        <dbReference type="ARBA" id="ARBA00029774"/>
    </source>
</evidence>
<evidence type="ECO:0000256" key="4">
    <source>
        <dbReference type="ARBA" id="ARBA00015492"/>
    </source>
</evidence>
<dbReference type="STRING" id="1220578.FPE01S_02_05720"/>
<dbReference type="Gene3D" id="3.40.50.11030">
    <property type="entry name" value="Threonylcarbamoyl-AMP synthase, C-terminal domain"/>
    <property type="match status" value="1"/>
</dbReference>
<feature type="binding site" evidence="14">
    <location>
        <position position="132"/>
    </location>
    <ligand>
        <name>ATP</name>
        <dbReference type="ChEBI" id="CHEBI:30616"/>
    </ligand>
</feature>
<name>A0A0E9N0E8_9BACT</name>
<evidence type="ECO:0000256" key="1">
    <source>
        <dbReference type="ARBA" id="ARBA00004496"/>
    </source>
</evidence>
<evidence type="ECO:0000256" key="12">
    <source>
        <dbReference type="ARBA" id="ARBA00048366"/>
    </source>
</evidence>
<organism evidence="16 17">
    <name type="scientific">Flavihumibacter petaseus NBRC 106054</name>
    <dbReference type="NCBI Taxonomy" id="1220578"/>
    <lineage>
        <taxon>Bacteria</taxon>
        <taxon>Pseudomonadati</taxon>
        <taxon>Bacteroidota</taxon>
        <taxon>Chitinophagia</taxon>
        <taxon>Chitinophagales</taxon>
        <taxon>Chitinophagaceae</taxon>
        <taxon>Flavihumibacter</taxon>
    </lineage>
</organism>
<comment type="catalytic activity">
    <reaction evidence="12 13">
        <text>L-threonine + hydrogencarbonate + ATP = L-threonylcarbamoyladenylate + diphosphate + H2O</text>
        <dbReference type="Rhea" id="RHEA:36407"/>
        <dbReference type="ChEBI" id="CHEBI:15377"/>
        <dbReference type="ChEBI" id="CHEBI:17544"/>
        <dbReference type="ChEBI" id="CHEBI:30616"/>
        <dbReference type="ChEBI" id="CHEBI:33019"/>
        <dbReference type="ChEBI" id="CHEBI:57926"/>
        <dbReference type="ChEBI" id="CHEBI:73682"/>
        <dbReference type="EC" id="2.7.7.87"/>
    </reaction>
</comment>
<feature type="binding site" evidence="14">
    <location>
        <position position="221"/>
    </location>
    <ligand>
        <name>ATP</name>
        <dbReference type="ChEBI" id="CHEBI:30616"/>
    </ligand>
</feature>